<dbReference type="Gene3D" id="3.30.450.20">
    <property type="entry name" value="PAS domain"/>
    <property type="match status" value="1"/>
</dbReference>
<evidence type="ECO:0000256" key="7">
    <source>
        <dbReference type="ARBA" id="ARBA00023224"/>
    </source>
</evidence>
<name>A0ABU9VP59_9CLOT</name>
<reference evidence="14 15" key="1">
    <citation type="submission" date="2024-04" db="EMBL/GenBank/DDBJ databases">
        <title>Genome sequencing and metabolic network reconstruction of aminoacids and betaine degradation by Anoxynatronum sibiricum.</title>
        <authorList>
            <person name="Detkova E.N."/>
            <person name="Boltjanskaja Y.V."/>
            <person name="Mardanov A.V."/>
            <person name="Kevbrin V."/>
        </authorList>
    </citation>
    <scope>NUCLEOTIDE SEQUENCE [LARGE SCALE GENOMIC DNA]</scope>
    <source>
        <strain evidence="14 15">Z-7981</strain>
    </source>
</reference>
<feature type="coiled-coil region" evidence="10">
    <location>
        <begin position="587"/>
        <end position="617"/>
    </location>
</feature>
<evidence type="ECO:0000259" key="13">
    <source>
        <dbReference type="PROSITE" id="PS50885"/>
    </source>
</evidence>
<evidence type="ECO:0000256" key="10">
    <source>
        <dbReference type="SAM" id="Coils"/>
    </source>
</evidence>
<dbReference type="RefSeq" id="WP_343184288.1">
    <property type="nucleotide sequence ID" value="NZ_JBCITM010000001.1"/>
</dbReference>
<dbReference type="SUPFAM" id="SSF58104">
    <property type="entry name" value="Methyl-accepting chemotaxis protein (MCP) signaling domain"/>
    <property type="match status" value="1"/>
</dbReference>
<dbReference type="InterPro" id="IPR029151">
    <property type="entry name" value="Sensor-like_sf"/>
</dbReference>
<evidence type="ECO:0000256" key="1">
    <source>
        <dbReference type="ARBA" id="ARBA00004651"/>
    </source>
</evidence>
<dbReference type="PROSITE" id="PS50885">
    <property type="entry name" value="HAMP"/>
    <property type="match status" value="1"/>
</dbReference>
<evidence type="ECO:0000256" key="6">
    <source>
        <dbReference type="ARBA" id="ARBA00023136"/>
    </source>
</evidence>
<dbReference type="SUPFAM" id="SSF103190">
    <property type="entry name" value="Sensory domain-like"/>
    <property type="match status" value="1"/>
</dbReference>
<evidence type="ECO:0000256" key="11">
    <source>
        <dbReference type="SAM" id="Phobius"/>
    </source>
</evidence>
<dbReference type="InterPro" id="IPR003660">
    <property type="entry name" value="HAMP_dom"/>
</dbReference>
<proteinExistence type="inferred from homology"/>
<dbReference type="Gene3D" id="1.10.287.950">
    <property type="entry name" value="Methyl-accepting chemotaxis protein"/>
    <property type="match status" value="1"/>
</dbReference>
<evidence type="ECO:0000256" key="4">
    <source>
        <dbReference type="ARBA" id="ARBA00022692"/>
    </source>
</evidence>
<dbReference type="CDD" id="cd06225">
    <property type="entry name" value="HAMP"/>
    <property type="match status" value="1"/>
</dbReference>
<feature type="domain" description="Methyl-accepting transducer" evidence="12">
    <location>
        <begin position="376"/>
        <end position="633"/>
    </location>
</feature>
<dbReference type="SMART" id="SM00304">
    <property type="entry name" value="HAMP"/>
    <property type="match status" value="1"/>
</dbReference>
<keyword evidence="6 11" id="KW-0472">Membrane</keyword>
<feature type="transmembrane region" description="Helical" evidence="11">
    <location>
        <begin position="282"/>
        <end position="301"/>
    </location>
</feature>
<comment type="caution">
    <text evidence="14">The sequence shown here is derived from an EMBL/GenBank/DDBJ whole genome shotgun (WGS) entry which is preliminary data.</text>
</comment>
<accession>A0ABU9VP59</accession>
<dbReference type="Proteomes" id="UP001407405">
    <property type="component" value="Unassembled WGS sequence"/>
</dbReference>
<dbReference type="PANTHER" id="PTHR32089:SF112">
    <property type="entry name" value="LYSOZYME-LIKE PROTEIN-RELATED"/>
    <property type="match status" value="1"/>
</dbReference>
<feature type="domain" description="HAMP" evidence="13">
    <location>
        <begin position="302"/>
        <end position="357"/>
    </location>
</feature>
<comment type="similarity">
    <text evidence="8">Belongs to the methyl-accepting chemotaxis (MCP) protein family.</text>
</comment>
<protein>
    <submittedName>
        <fullName evidence="14">Methyl-accepting chemotaxis protein</fullName>
    </submittedName>
</protein>
<keyword evidence="7 9" id="KW-0807">Transducer</keyword>
<evidence type="ECO:0000313" key="15">
    <source>
        <dbReference type="Proteomes" id="UP001407405"/>
    </source>
</evidence>
<keyword evidence="4 11" id="KW-0812">Transmembrane</keyword>
<dbReference type="Pfam" id="PF00015">
    <property type="entry name" value="MCPsignal"/>
    <property type="match status" value="1"/>
</dbReference>
<evidence type="ECO:0000313" key="14">
    <source>
        <dbReference type="EMBL" id="MEN1758901.1"/>
    </source>
</evidence>
<evidence type="ECO:0000256" key="9">
    <source>
        <dbReference type="PROSITE-ProRule" id="PRU00284"/>
    </source>
</evidence>
<dbReference type="PANTHER" id="PTHR32089">
    <property type="entry name" value="METHYL-ACCEPTING CHEMOTAXIS PROTEIN MCPB"/>
    <property type="match status" value="1"/>
</dbReference>
<dbReference type="SMART" id="SM00283">
    <property type="entry name" value="MA"/>
    <property type="match status" value="1"/>
</dbReference>
<keyword evidence="5 11" id="KW-1133">Transmembrane helix</keyword>
<gene>
    <name evidence="14" type="ORF">AAIG11_00315</name>
</gene>
<evidence type="ECO:0000256" key="5">
    <source>
        <dbReference type="ARBA" id="ARBA00022989"/>
    </source>
</evidence>
<dbReference type="CDD" id="cd12912">
    <property type="entry name" value="PDC2_MCP_like"/>
    <property type="match status" value="1"/>
</dbReference>
<dbReference type="InterPro" id="IPR033479">
    <property type="entry name" value="dCache_1"/>
</dbReference>
<sequence>MKSIKTKLIIFFSLIMILISASFGFIALHTATTTIVGEAEKTLEGLAQEGSRLIESRIVAMLQQAESVAAIPDIASMDFELQQPILEQLVQELDVLSYAVVHPDGTTYTYDGLVINLGDRDYVQRAFNGESAMSDLTVARSTDELSLLYAVPIKRQGRIVGALVSRGSGESLSELVQDMGFGEQGYTYMINSEGVIVAHRDRQLVMDQMSAIEMAKEDPTFESAAQLVHRIMAEGTGISTYNFRGNDLYAAYTPVAGTEWTIVNTAFQQEVLGSLPAFRNSIILTGIVMLLIGIVVVYIIGSSIAKPLVRSVEFANRIAALDITDDIPENYLHRQDEIGTLAQTFQVVAENLREFVKQITFTSQQVAASSEELTATSQQSSTAADEVARTIESIAKSAGEQAQNTEAGVSKTSEISDLIEAALQSMGDINAALEKLTLLKNDGAEMIKALNVKTKDSHEAIQTIFNSTRETNQSAEKIGEASRLIQSIAEQTNLLALNAAIEAARAGEAGRGFSVVAEEIRKLAEQSTASVHEINAMLEKLQENSRGAVDVMQGVTGIIQEQVESADVTEEKFEGIAEQVETVKAIVETSTKAVSQMNQKKAELEEIVRSLATIADENAAGTEEASASVEEQTASMAEIANSSEMLAQLAVEMQESISKFKY</sequence>
<keyword evidence="2" id="KW-1003">Cell membrane</keyword>
<evidence type="ECO:0000256" key="3">
    <source>
        <dbReference type="ARBA" id="ARBA00022500"/>
    </source>
</evidence>
<dbReference type="Pfam" id="PF02743">
    <property type="entry name" value="dCache_1"/>
    <property type="match status" value="1"/>
</dbReference>
<evidence type="ECO:0000256" key="8">
    <source>
        <dbReference type="ARBA" id="ARBA00029447"/>
    </source>
</evidence>
<dbReference type="InterPro" id="IPR004089">
    <property type="entry name" value="MCPsignal_dom"/>
</dbReference>
<dbReference type="EMBL" id="JBCITM010000001">
    <property type="protein sequence ID" value="MEN1758901.1"/>
    <property type="molecule type" value="Genomic_DNA"/>
</dbReference>
<dbReference type="PROSITE" id="PS50111">
    <property type="entry name" value="CHEMOTAXIS_TRANSDUC_2"/>
    <property type="match status" value="1"/>
</dbReference>
<keyword evidence="10" id="KW-0175">Coiled coil</keyword>
<keyword evidence="3" id="KW-0145">Chemotaxis</keyword>
<comment type="subcellular location">
    <subcellularLocation>
        <location evidence="1">Cell membrane</location>
        <topology evidence="1">Multi-pass membrane protein</topology>
    </subcellularLocation>
</comment>
<organism evidence="14 15">
    <name type="scientific">Anoxynatronum sibiricum</name>
    <dbReference type="NCBI Taxonomy" id="210623"/>
    <lineage>
        <taxon>Bacteria</taxon>
        <taxon>Bacillati</taxon>
        <taxon>Bacillota</taxon>
        <taxon>Clostridia</taxon>
        <taxon>Eubacteriales</taxon>
        <taxon>Clostridiaceae</taxon>
        <taxon>Anoxynatronum</taxon>
    </lineage>
</organism>
<evidence type="ECO:0000256" key="2">
    <source>
        <dbReference type="ARBA" id="ARBA00022475"/>
    </source>
</evidence>
<evidence type="ECO:0000259" key="12">
    <source>
        <dbReference type="PROSITE" id="PS50111"/>
    </source>
</evidence>
<keyword evidence="15" id="KW-1185">Reference proteome</keyword>